<evidence type="ECO:0000256" key="1">
    <source>
        <dbReference type="SAM" id="MobiDB-lite"/>
    </source>
</evidence>
<feature type="compositionally biased region" description="Polar residues" evidence="1">
    <location>
        <begin position="55"/>
        <end position="69"/>
    </location>
</feature>
<dbReference type="RefSeq" id="WP_380044357.1">
    <property type="nucleotide sequence ID" value="NZ_JBHLTC010000006.1"/>
</dbReference>
<dbReference type="Proteomes" id="UP001589890">
    <property type="component" value="Unassembled WGS sequence"/>
</dbReference>
<evidence type="ECO:0008006" key="4">
    <source>
        <dbReference type="Google" id="ProtNLM"/>
    </source>
</evidence>
<proteinExistence type="predicted"/>
<protein>
    <recommendedName>
        <fullName evidence="4">Serine/threonine protein kinase</fullName>
    </recommendedName>
</protein>
<feature type="region of interest" description="Disordered" evidence="1">
    <location>
        <begin position="53"/>
        <end position="80"/>
    </location>
</feature>
<name>A0ABV6QG93_9ACTN</name>
<keyword evidence="3" id="KW-1185">Reference proteome</keyword>
<accession>A0ABV6QG93</accession>
<organism evidence="2 3">
    <name type="scientific">Kribbella deserti</name>
    <dbReference type="NCBI Taxonomy" id="1926257"/>
    <lineage>
        <taxon>Bacteria</taxon>
        <taxon>Bacillati</taxon>
        <taxon>Actinomycetota</taxon>
        <taxon>Actinomycetes</taxon>
        <taxon>Propionibacteriales</taxon>
        <taxon>Kribbellaceae</taxon>
        <taxon>Kribbella</taxon>
    </lineage>
</organism>
<evidence type="ECO:0000313" key="3">
    <source>
        <dbReference type="Proteomes" id="UP001589890"/>
    </source>
</evidence>
<evidence type="ECO:0000313" key="2">
    <source>
        <dbReference type="EMBL" id="MFC0623656.1"/>
    </source>
</evidence>
<comment type="caution">
    <text evidence="2">The sequence shown here is derived from an EMBL/GenBank/DDBJ whole genome shotgun (WGS) entry which is preliminary data.</text>
</comment>
<dbReference type="EMBL" id="JBHLTC010000006">
    <property type="protein sequence ID" value="MFC0623656.1"/>
    <property type="molecule type" value="Genomic_DNA"/>
</dbReference>
<reference evidence="2 3" key="1">
    <citation type="submission" date="2024-09" db="EMBL/GenBank/DDBJ databases">
        <authorList>
            <person name="Sun Q."/>
            <person name="Mori K."/>
        </authorList>
    </citation>
    <scope>NUCLEOTIDE SEQUENCE [LARGE SCALE GENOMIC DNA]</scope>
    <source>
        <strain evidence="2 3">CGMCC 1.15906</strain>
    </source>
</reference>
<sequence>MKTDEPLWARIRGPLALAGIGALAVTAAVAAVGLPAPSTGAKPLSSAEIRALVTPTPSQSPSRATTSRRAQPKTAAVTPTPVRIHRRPLIKPTPVITEQPGTGSASYLSGNSPAVVLGSCTKDGLSRIHNWSPVPGYKGVQLTKSPARVSILRFTGARGDAPMEARVTCHAGQPVLTSVPTGPGRLPADRSMFGPSIIG</sequence>
<gene>
    <name evidence="2" type="ORF">ACFFGN_06255</name>
</gene>